<dbReference type="SUPFAM" id="SSF55804">
    <property type="entry name" value="Phoshotransferase/anion transport protein"/>
    <property type="match status" value="1"/>
</dbReference>
<accession>A0A222P527</accession>
<dbReference type="RefSeq" id="WP_094091754.1">
    <property type="nucleotide sequence ID" value="NZ_CP016397.1"/>
</dbReference>
<evidence type="ECO:0000259" key="1">
    <source>
        <dbReference type="PROSITE" id="PS51094"/>
    </source>
</evidence>
<dbReference type="InterPro" id="IPR002178">
    <property type="entry name" value="PTS_EIIA_type-2_dom"/>
</dbReference>
<dbReference type="PANTHER" id="PTHR47738:SF1">
    <property type="entry name" value="NITROGEN REGULATORY PROTEIN"/>
    <property type="match status" value="1"/>
</dbReference>
<keyword evidence="3" id="KW-1185">Reference proteome</keyword>
<organism evidence="2 3">
    <name type="scientific">Legionella clemsonensis</name>
    <dbReference type="NCBI Taxonomy" id="1867846"/>
    <lineage>
        <taxon>Bacteria</taxon>
        <taxon>Pseudomonadati</taxon>
        <taxon>Pseudomonadota</taxon>
        <taxon>Gammaproteobacteria</taxon>
        <taxon>Legionellales</taxon>
        <taxon>Legionellaceae</taxon>
        <taxon>Legionella</taxon>
    </lineage>
</organism>
<evidence type="ECO:0000313" key="3">
    <source>
        <dbReference type="Proteomes" id="UP000201728"/>
    </source>
</evidence>
<name>A0A222P527_9GAMM</name>
<dbReference type="OrthoDB" id="95460at2"/>
<dbReference type="EC" id="2.7.1.-" evidence="2"/>
<keyword evidence="2" id="KW-0808">Transferase</keyword>
<dbReference type="InterPro" id="IPR016152">
    <property type="entry name" value="PTrfase/Anion_transptr"/>
</dbReference>
<protein>
    <submittedName>
        <fullName evidence="2">Nitrogen regulatory protein</fullName>
        <ecNumber evidence="2">2.7.1.-</ecNumber>
    </submittedName>
</protein>
<dbReference type="Gene3D" id="3.40.930.10">
    <property type="entry name" value="Mannitol-specific EII, Chain A"/>
    <property type="match status" value="1"/>
</dbReference>
<evidence type="ECO:0000313" key="2">
    <source>
        <dbReference type="EMBL" id="ASQ46949.1"/>
    </source>
</evidence>
<dbReference type="KEGG" id="lcd:clem_12065"/>
<dbReference type="PROSITE" id="PS51094">
    <property type="entry name" value="PTS_EIIA_TYPE_2"/>
    <property type="match status" value="1"/>
</dbReference>
<feature type="domain" description="PTS EIIA type-2" evidence="1">
    <location>
        <begin position="5"/>
        <end position="149"/>
    </location>
</feature>
<gene>
    <name evidence="2" type="primary">ptsN</name>
    <name evidence="2" type="ORF">clem_12065</name>
</gene>
<dbReference type="InterPro" id="IPR051541">
    <property type="entry name" value="PTS_SugarTrans_NitroReg"/>
</dbReference>
<reference evidence="3" key="1">
    <citation type="submission" date="2016-07" db="EMBL/GenBank/DDBJ databases">
        <authorList>
            <person name="Florea S."/>
            <person name="Webb J.S."/>
            <person name="Jaromczyk J."/>
            <person name="Schardl C.L."/>
        </authorList>
    </citation>
    <scope>NUCLEOTIDE SEQUENCE [LARGE SCALE GENOMIC DNA]</scope>
    <source>
        <strain evidence="3">CDC-D5610</strain>
    </source>
</reference>
<dbReference type="CDD" id="cd00211">
    <property type="entry name" value="PTS_IIA_fru"/>
    <property type="match status" value="1"/>
</dbReference>
<dbReference type="Pfam" id="PF00359">
    <property type="entry name" value="PTS_EIIA_2"/>
    <property type="match status" value="1"/>
</dbReference>
<sequence length="160" mass="17911">MELYQVIHPGCVCVDSSSQSKTAVLLKISQVLSQVYPQLDAQELFDAYWKRESLGSTAIGQGITIPHIRSTTIEAPKACVIRLLNPIDFGAEDKQPVDLVIGLIVPQEQINQHLQLLDAIIKQFNQTSFRELCRQTTCSENLYKLINSHSMTSETAELPR</sequence>
<dbReference type="EMBL" id="CP016397">
    <property type="protein sequence ID" value="ASQ46949.1"/>
    <property type="molecule type" value="Genomic_DNA"/>
</dbReference>
<dbReference type="PANTHER" id="PTHR47738">
    <property type="entry name" value="PTS SYSTEM FRUCTOSE-LIKE EIIA COMPONENT-RELATED"/>
    <property type="match status" value="1"/>
</dbReference>
<dbReference type="AlphaFoldDB" id="A0A222P527"/>
<dbReference type="GO" id="GO:0030295">
    <property type="term" value="F:protein kinase activator activity"/>
    <property type="evidence" value="ECO:0007669"/>
    <property type="project" value="TreeGrafter"/>
</dbReference>
<dbReference type="GO" id="GO:0016740">
    <property type="term" value="F:transferase activity"/>
    <property type="evidence" value="ECO:0007669"/>
    <property type="project" value="UniProtKB-KW"/>
</dbReference>
<dbReference type="Proteomes" id="UP000201728">
    <property type="component" value="Chromosome"/>
</dbReference>
<proteinExistence type="predicted"/>